<gene>
    <name evidence="8" type="ORF">RZN69_08020</name>
</gene>
<dbReference type="SUPFAM" id="SSF53850">
    <property type="entry name" value="Periplasmic binding protein-like II"/>
    <property type="match status" value="1"/>
</dbReference>
<name>A0AAQ3QXG1_9BACT</name>
<dbReference type="KEGG" id="puo:RZN69_08020"/>
<dbReference type="InterPro" id="IPR026045">
    <property type="entry name" value="Ferric-bd"/>
</dbReference>
<dbReference type="PANTHER" id="PTHR30006">
    <property type="entry name" value="THIAMINE-BINDING PERIPLASMIC PROTEIN-RELATED"/>
    <property type="match status" value="1"/>
</dbReference>
<dbReference type="AlphaFoldDB" id="A0AAQ3QXG1"/>
<keyword evidence="2" id="KW-0813">Transport</keyword>
<evidence type="ECO:0000256" key="6">
    <source>
        <dbReference type="ARBA" id="ARBA00023004"/>
    </source>
</evidence>
<evidence type="ECO:0000256" key="2">
    <source>
        <dbReference type="ARBA" id="ARBA00022448"/>
    </source>
</evidence>
<protein>
    <submittedName>
        <fullName evidence="8">Extracellular solute-binding protein</fullName>
    </submittedName>
</protein>
<dbReference type="PIRSF" id="PIRSF002825">
    <property type="entry name" value="CfbpA"/>
    <property type="match status" value="1"/>
</dbReference>
<keyword evidence="5" id="KW-0732">Signal</keyword>
<dbReference type="Gene3D" id="3.40.190.10">
    <property type="entry name" value="Periplasmic binding protein-like II"/>
    <property type="match status" value="2"/>
</dbReference>
<evidence type="ECO:0000256" key="7">
    <source>
        <dbReference type="ARBA" id="ARBA00023065"/>
    </source>
</evidence>
<dbReference type="GO" id="GO:0055085">
    <property type="term" value="P:transmembrane transport"/>
    <property type="evidence" value="ECO:0007669"/>
    <property type="project" value="InterPro"/>
</dbReference>
<sequence>MATQKKIWVFIPLLITLLFGCGPKDNNGESNRVVVYTSWDQPHSRPILQKFEEQTGIKVDAVYDAEASKTAGLVNRLIAEKNNPRADVFWNSEIVRTLVLKEKEVLAPYKPPAWEETPSSFRDPEGYWTGFAGRARVLIYNTDLITNPPTELKALTESEWKGRATIANPLFGTTSTEVATWFSLWGSEKAEGFLMALKNNDVIISTGNATAKDAVASGEVPIGLTDTDDAWGAMQNNKPVDMVFLDQAGEGALLIPNTVCLIKGAPNETNAKKLIDFLTSREVSEMLANSRAGQIPLKKDIPAPSHVEAWASKKFKQVDFEAAYKELDPAMQFVRDEFLEAR</sequence>
<evidence type="ECO:0000313" key="8">
    <source>
        <dbReference type="EMBL" id="WOO43037.1"/>
    </source>
</evidence>
<dbReference type="GO" id="GO:0046872">
    <property type="term" value="F:metal ion binding"/>
    <property type="evidence" value="ECO:0007669"/>
    <property type="project" value="UniProtKB-KW"/>
</dbReference>
<evidence type="ECO:0000256" key="5">
    <source>
        <dbReference type="ARBA" id="ARBA00022729"/>
    </source>
</evidence>
<dbReference type="PROSITE" id="PS51257">
    <property type="entry name" value="PROKAR_LIPOPROTEIN"/>
    <property type="match status" value="1"/>
</dbReference>
<accession>A0AAQ3QXG1</accession>
<dbReference type="CDD" id="cd13518">
    <property type="entry name" value="PBP2_Fe3_thiamine_like"/>
    <property type="match status" value="1"/>
</dbReference>
<reference evidence="8 9" key="1">
    <citation type="submission" date="2023-10" db="EMBL/GenBank/DDBJ databases">
        <title>Rubellicoccus peritrichatus gen. nov., sp. nov., isolated from an algae of coral reef tank.</title>
        <authorList>
            <person name="Luo J."/>
        </authorList>
    </citation>
    <scope>NUCLEOTIDE SEQUENCE [LARGE SCALE GENOMIC DNA]</scope>
    <source>
        <strain evidence="8 9">CR14</strain>
    </source>
</reference>
<keyword evidence="6" id="KW-0408">Iron</keyword>
<dbReference type="GO" id="GO:0006826">
    <property type="term" value="P:iron ion transport"/>
    <property type="evidence" value="ECO:0007669"/>
    <property type="project" value="UniProtKB-KW"/>
</dbReference>
<keyword evidence="4" id="KW-0479">Metal-binding</keyword>
<organism evidence="8 9">
    <name type="scientific">Rubellicoccus peritrichatus</name>
    <dbReference type="NCBI Taxonomy" id="3080537"/>
    <lineage>
        <taxon>Bacteria</taxon>
        <taxon>Pseudomonadati</taxon>
        <taxon>Verrucomicrobiota</taxon>
        <taxon>Opitutia</taxon>
        <taxon>Puniceicoccales</taxon>
        <taxon>Cerasicoccaceae</taxon>
        <taxon>Rubellicoccus</taxon>
    </lineage>
</organism>
<dbReference type="PANTHER" id="PTHR30006:SF24">
    <property type="entry name" value="SLL0237 PROTEIN"/>
    <property type="match status" value="1"/>
</dbReference>
<comment type="similarity">
    <text evidence="1">Belongs to the bacterial solute-binding protein 1 family.</text>
</comment>
<dbReference type="PROSITE" id="PS01037">
    <property type="entry name" value="SBP_BACTERIAL_1"/>
    <property type="match status" value="1"/>
</dbReference>
<evidence type="ECO:0000256" key="3">
    <source>
        <dbReference type="ARBA" id="ARBA00022496"/>
    </source>
</evidence>
<dbReference type="InterPro" id="IPR006061">
    <property type="entry name" value="SBP_1_CS"/>
</dbReference>
<proteinExistence type="inferred from homology"/>
<keyword evidence="7" id="KW-0406">Ion transport</keyword>
<evidence type="ECO:0000256" key="4">
    <source>
        <dbReference type="ARBA" id="ARBA00022723"/>
    </source>
</evidence>
<evidence type="ECO:0000313" key="9">
    <source>
        <dbReference type="Proteomes" id="UP001304300"/>
    </source>
</evidence>
<dbReference type="Proteomes" id="UP001304300">
    <property type="component" value="Chromosome"/>
</dbReference>
<dbReference type="RefSeq" id="WP_317835573.1">
    <property type="nucleotide sequence ID" value="NZ_CP136920.1"/>
</dbReference>
<keyword evidence="9" id="KW-1185">Reference proteome</keyword>
<keyword evidence="3" id="KW-0410">Iron transport</keyword>
<dbReference type="InterPro" id="IPR006059">
    <property type="entry name" value="SBP"/>
</dbReference>
<evidence type="ECO:0000256" key="1">
    <source>
        <dbReference type="ARBA" id="ARBA00008520"/>
    </source>
</evidence>
<dbReference type="Pfam" id="PF13416">
    <property type="entry name" value="SBP_bac_8"/>
    <property type="match status" value="1"/>
</dbReference>
<dbReference type="EMBL" id="CP136920">
    <property type="protein sequence ID" value="WOO43037.1"/>
    <property type="molecule type" value="Genomic_DNA"/>
</dbReference>